<keyword evidence="1" id="KW-0175">Coiled coil</keyword>
<dbReference type="EMBL" id="LR796222">
    <property type="protein sequence ID" value="CAB4127960.1"/>
    <property type="molecule type" value="Genomic_DNA"/>
</dbReference>
<keyword evidence="2" id="KW-1133">Transmembrane helix</keyword>
<evidence type="ECO:0000313" key="3">
    <source>
        <dbReference type="EMBL" id="CAB4127960.1"/>
    </source>
</evidence>
<feature type="coiled-coil region" evidence="1">
    <location>
        <begin position="86"/>
        <end position="113"/>
    </location>
</feature>
<feature type="transmembrane region" description="Helical" evidence="2">
    <location>
        <begin position="6"/>
        <end position="21"/>
    </location>
</feature>
<name>A0A6J5L5R5_9CAUD</name>
<keyword evidence="2" id="KW-0472">Membrane</keyword>
<accession>A0A6J5L5R5</accession>
<keyword evidence="2" id="KW-0812">Transmembrane</keyword>
<reference evidence="3" key="1">
    <citation type="submission" date="2020-04" db="EMBL/GenBank/DDBJ databases">
        <authorList>
            <person name="Chiriac C."/>
            <person name="Salcher M."/>
            <person name="Ghai R."/>
            <person name="Kavagutti S V."/>
        </authorList>
    </citation>
    <scope>NUCLEOTIDE SEQUENCE</scope>
</reference>
<gene>
    <name evidence="3" type="ORF">UFOVP105_7</name>
</gene>
<organism evidence="3">
    <name type="scientific">uncultured Caudovirales phage</name>
    <dbReference type="NCBI Taxonomy" id="2100421"/>
    <lineage>
        <taxon>Viruses</taxon>
        <taxon>Duplodnaviria</taxon>
        <taxon>Heunggongvirae</taxon>
        <taxon>Uroviricota</taxon>
        <taxon>Caudoviricetes</taxon>
        <taxon>Peduoviridae</taxon>
        <taxon>Maltschvirus</taxon>
        <taxon>Maltschvirus maltsch</taxon>
    </lineage>
</organism>
<evidence type="ECO:0000256" key="1">
    <source>
        <dbReference type="SAM" id="Coils"/>
    </source>
</evidence>
<evidence type="ECO:0000256" key="2">
    <source>
        <dbReference type="SAM" id="Phobius"/>
    </source>
</evidence>
<proteinExistence type="predicted"/>
<sequence>MDEKTILYIFGILGGIINYLLQRQVKQGEQVIKELKEKNTVYDSVIVKSNEKYIALKSSVEAIEHNIKNDRRNVTELFNLKFEQILKEYTDIKEDFKEIKKDLKELINSKNERNN</sequence>
<protein>
    <submittedName>
        <fullName evidence="3">Uncharacterized protein</fullName>
    </submittedName>
</protein>